<comment type="caution">
    <text evidence="2">The sequence shown here is derived from an EMBL/GenBank/DDBJ whole genome shotgun (WGS) entry which is preliminary data.</text>
</comment>
<reference evidence="2 3" key="1">
    <citation type="submission" date="2015-03" db="EMBL/GenBank/DDBJ databases">
        <title>Draft genome sequence of Elstera litoralis.</title>
        <authorList>
            <person name="Rahalkar M.C."/>
            <person name="Dhakephalkar P.K."/>
            <person name="Pore S.D."/>
            <person name="Arora P."/>
            <person name="Kapse N.G."/>
            <person name="Pandit P.S."/>
        </authorList>
    </citation>
    <scope>NUCLEOTIDE SEQUENCE [LARGE SCALE GENOMIC DNA]</scope>
    <source>
        <strain evidence="2 3">Dia-1</strain>
    </source>
</reference>
<dbReference type="AlphaFoldDB" id="A0A0F3IVP8"/>
<dbReference type="PANTHER" id="PTHR43437:SF3">
    <property type="entry name" value="HYDROXYACYL-THIOESTER DEHYDRATASE TYPE 2, MITOCHONDRIAL"/>
    <property type="match status" value="1"/>
</dbReference>
<feature type="domain" description="MaoC-like" evidence="1">
    <location>
        <begin position="16"/>
        <end position="112"/>
    </location>
</feature>
<dbReference type="SUPFAM" id="SSF54637">
    <property type="entry name" value="Thioesterase/thiol ester dehydrase-isomerase"/>
    <property type="match status" value="1"/>
</dbReference>
<dbReference type="EMBL" id="LAJY01000236">
    <property type="protein sequence ID" value="KJV09669.1"/>
    <property type="molecule type" value="Genomic_DNA"/>
</dbReference>
<dbReference type="PANTHER" id="PTHR43437">
    <property type="entry name" value="HYDROXYACYL-THIOESTER DEHYDRATASE TYPE 2, MITOCHONDRIAL-RELATED"/>
    <property type="match status" value="1"/>
</dbReference>
<dbReference type="InterPro" id="IPR002539">
    <property type="entry name" value="MaoC-like_dom"/>
</dbReference>
<dbReference type="Pfam" id="PF01575">
    <property type="entry name" value="MaoC_dehydratas"/>
    <property type="match status" value="1"/>
</dbReference>
<accession>A0A0F3IVP8</accession>
<dbReference type="PATRIC" id="fig|552518.3.peg.1390"/>
<proteinExistence type="predicted"/>
<dbReference type="Proteomes" id="UP000033774">
    <property type="component" value="Unassembled WGS sequence"/>
</dbReference>
<sequence length="130" mass="14359">MSLVPGPFFTIEHVPTQAELELFARVSGDDNPIHVDPDFSARTRFGRPVAHGMLIYSYLWAEMRRQLPNAVAKQQSLMFPHPAYAGEPIRITATIDSVEGREARISVRVARSADDTPVTEATTILDLGAI</sequence>
<keyword evidence="3" id="KW-1185">Reference proteome</keyword>
<name>A0A0F3IVP8_9PROT</name>
<dbReference type="Gene3D" id="3.10.129.10">
    <property type="entry name" value="Hotdog Thioesterase"/>
    <property type="match status" value="1"/>
</dbReference>
<dbReference type="OrthoDB" id="9800237at2"/>
<dbReference type="GO" id="GO:0019171">
    <property type="term" value="F:(3R)-hydroxyacyl-[acyl-carrier-protein] dehydratase activity"/>
    <property type="evidence" value="ECO:0007669"/>
    <property type="project" value="TreeGrafter"/>
</dbReference>
<organism evidence="2 3">
    <name type="scientific">Elstera litoralis</name>
    <dbReference type="NCBI Taxonomy" id="552518"/>
    <lineage>
        <taxon>Bacteria</taxon>
        <taxon>Pseudomonadati</taxon>
        <taxon>Pseudomonadota</taxon>
        <taxon>Alphaproteobacteria</taxon>
        <taxon>Rhodospirillales</taxon>
        <taxon>Rhodospirillaceae</taxon>
        <taxon>Elstera</taxon>
    </lineage>
</organism>
<dbReference type="InterPro" id="IPR029069">
    <property type="entry name" value="HotDog_dom_sf"/>
</dbReference>
<evidence type="ECO:0000313" key="3">
    <source>
        <dbReference type="Proteomes" id="UP000033774"/>
    </source>
</evidence>
<evidence type="ECO:0000313" key="2">
    <source>
        <dbReference type="EMBL" id="KJV09669.1"/>
    </source>
</evidence>
<dbReference type="RefSeq" id="WP_045775720.1">
    <property type="nucleotide sequence ID" value="NZ_LAJY01000236.1"/>
</dbReference>
<evidence type="ECO:0000259" key="1">
    <source>
        <dbReference type="Pfam" id="PF01575"/>
    </source>
</evidence>
<dbReference type="InterPro" id="IPR050965">
    <property type="entry name" value="UPF0336/Enoyl-CoA_hydratase"/>
</dbReference>
<protein>
    <recommendedName>
        <fullName evidence="1">MaoC-like domain-containing protein</fullName>
    </recommendedName>
</protein>
<gene>
    <name evidence="2" type="ORF">VZ95_10040</name>
</gene>
<dbReference type="GO" id="GO:0006633">
    <property type="term" value="P:fatty acid biosynthetic process"/>
    <property type="evidence" value="ECO:0007669"/>
    <property type="project" value="TreeGrafter"/>
</dbReference>